<name>A0A2M7B8S2_9BACT</name>
<feature type="transmembrane region" description="Helical" evidence="11">
    <location>
        <begin position="184"/>
        <end position="205"/>
    </location>
</feature>
<evidence type="ECO:0000313" key="14">
    <source>
        <dbReference type="EMBL" id="PIU99512.1"/>
    </source>
</evidence>
<dbReference type="Pfam" id="PF02687">
    <property type="entry name" value="FtsX"/>
    <property type="match status" value="1"/>
</dbReference>
<dbReference type="PANTHER" id="PTHR47755">
    <property type="entry name" value="CELL DIVISION PROTEIN FTSX"/>
    <property type="match status" value="1"/>
</dbReference>
<evidence type="ECO:0000313" key="15">
    <source>
        <dbReference type="Proteomes" id="UP000228561"/>
    </source>
</evidence>
<evidence type="ECO:0000256" key="1">
    <source>
        <dbReference type="ARBA" id="ARBA00004651"/>
    </source>
</evidence>
<feature type="domain" description="FtsX extracellular" evidence="13">
    <location>
        <begin position="59"/>
        <end position="146"/>
    </location>
</feature>
<dbReference type="PANTHER" id="PTHR47755:SF1">
    <property type="entry name" value="CELL DIVISION PROTEIN FTSX"/>
    <property type="match status" value="1"/>
</dbReference>
<dbReference type="GO" id="GO:0005886">
    <property type="term" value="C:plasma membrane"/>
    <property type="evidence" value="ECO:0007669"/>
    <property type="project" value="UniProtKB-SubCell"/>
</dbReference>
<feature type="transmembrane region" description="Helical" evidence="11">
    <location>
        <begin position="273"/>
        <end position="295"/>
    </location>
</feature>
<evidence type="ECO:0000256" key="8">
    <source>
        <dbReference type="ARBA" id="ARBA00023136"/>
    </source>
</evidence>
<dbReference type="InterPro" id="IPR004513">
    <property type="entry name" value="FtsX"/>
</dbReference>
<accession>A0A2M7B8S2</accession>
<keyword evidence="6 11" id="KW-0812">Transmembrane</keyword>
<dbReference type="PIRSF" id="PIRSF003097">
    <property type="entry name" value="FtsX"/>
    <property type="match status" value="1"/>
</dbReference>
<dbReference type="GO" id="GO:0051301">
    <property type="term" value="P:cell division"/>
    <property type="evidence" value="ECO:0007669"/>
    <property type="project" value="UniProtKB-KW"/>
</dbReference>
<evidence type="ECO:0000256" key="7">
    <source>
        <dbReference type="ARBA" id="ARBA00022989"/>
    </source>
</evidence>
<evidence type="ECO:0000256" key="4">
    <source>
        <dbReference type="ARBA" id="ARBA00022475"/>
    </source>
</evidence>
<gene>
    <name evidence="14" type="ORF">COS58_01915</name>
</gene>
<evidence type="ECO:0000259" key="13">
    <source>
        <dbReference type="Pfam" id="PF18075"/>
    </source>
</evidence>
<comment type="caution">
    <text evidence="14">The sequence shown here is derived from an EMBL/GenBank/DDBJ whole genome shotgun (WGS) entry which is preliminary data.</text>
</comment>
<keyword evidence="5 10" id="KW-0132">Cell division</keyword>
<feature type="transmembrane region" description="Helical" evidence="11">
    <location>
        <begin position="226"/>
        <end position="253"/>
    </location>
</feature>
<dbReference type="Gene3D" id="3.30.70.3040">
    <property type="match status" value="1"/>
</dbReference>
<evidence type="ECO:0000256" key="6">
    <source>
        <dbReference type="ARBA" id="ARBA00022692"/>
    </source>
</evidence>
<evidence type="ECO:0000256" key="5">
    <source>
        <dbReference type="ARBA" id="ARBA00022618"/>
    </source>
</evidence>
<keyword evidence="4 10" id="KW-1003">Cell membrane</keyword>
<proteinExistence type="inferred from homology"/>
<dbReference type="InterPro" id="IPR003838">
    <property type="entry name" value="ABC3_permease_C"/>
</dbReference>
<keyword evidence="7 11" id="KW-1133">Transmembrane helix</keyword>
<evidence type="ECO:0000259" key="12">
    <source>
        <dbReference type="Pfam" id="PF02687"/>
    </source>
</evidence>
<evidence type="ECO:0000256" key="11">
    <source>
        <dbReference type="SAM" id="Phobius"/>
    </source>
</evidence>
<dbReference type="InterPro" id="IPR040690">
    <property type="entry name" value="FtsX_ECD"/>
</dbReference>
<evidence type="ECO:0000256" key="9">
    <source>
        <dbReference type="ARBA" id="ARBA00023306"/>
    </source>
</evidence>
<comment type="similarity">
    <text evidence="2 10">Belongs to the ABC-4 integral membrane protein family. FtsX subfamily.</text>
</comment>
<dbReference type="Proteomes" id="UP000228561">
    <property type="component" value="Unassembled WGS sequence"/>
</dbReference>
<keyword evidence="8 10" id="KW-0472">Membrane</keyword>
<evidence type="ECO:0000256" key="3">
    <source>
        <dbReference type="ARBA" id="ARBA00021907"/>
    </source>
</evidence>
<evidence type="ECO:0000256" key="10">
    <source>
        <dbReference type="PIRNR" id="PIRNR003097"/>
    </source>
</evidence>
<comment type="subcellular location">
    <subcellularLocation>
        <location evidence="1">Cell membrane</location>
        <topology evidence="1">Multi-pass membrane protein</topology>
    </subcellularLocation>
</comment>
<organism evidence="14 15">
    <name type="scientific">Candidatus Tagabacteria bacterium CG03_land_8_20_14_0_80_41_22</name>
    <dbReference type="NCBI Taxonomy" id="1975020"/>
    <lineage>
        <taxon>Bacteria</taxon>
        <taxon>Candidatus Tagaibacteriota</taxon>
    </lineage>
</organism>
<feature type="transmembrane region" description="Helical" evidence="11">
    <location>
        <begin position="21"/>
        <end position="43"/>
    </location>
</feature>
<dbReference type="Pfam" id="PF18075">
    <property type="entry name" value="FtsX_ECD"/>
    <property type="match status" value="1"/>
</dbReference>
<keyword evidence="9 10" id="KW-0131">Cell cycle</keyword>
<evidence type="ECO:0000256" key="2">
    <source>
        <dbReference type="ARBA" id="ARBA00007379"/>
    </source>
</evidence>
<reference evidence="15" key="1">
    <citation type="submission" date="2017-09" db="EMBL/GenBank/DDBJ databases">
        <title>Depth-based differentiation of microbial function through sediment-hosted aquifers and enrichment of novel symbionts in the deep terrestrial subsurface.</title>
        <authorList>
            <person name="Probst A.J."/>
            <person name="Ladd B."/>
            <person name="Jarett J.K."/>
            <person name="Geller-Mcgrath D.E."/>
            <person name="Sieber C.M.K."/>
            <person name="Emerson J.B."/>
            <person name="Anantharaman K."/>
            <person name="Thomas B.C."/>
            <person name="Malmstrom R."/>
            <person name="Stieglmeier M."/>
            <person name="Klingl A."/>
            <person name="Woyke T."/>
            <person name="Ryan C.M."/>
            <person name="Banfield J.F."/>
        </authorList>
    </citation>
    <scope>NUCLEOTIDE SEQUENCE [LARGE SCALE GENOMIC DNA]</scope>
</reference>
<protein>
    <recommendedName>
        <fullName evidence="3 10">Cell division protein FtsX</fullName>
    </recommendedName>
</protein>
<dbReference type="EMBL" id="PEVG01000023">
    <property type="protein sequence ID" value="PIU99512.1"/>
    <property type="molecule type" value="Genomic_DNA"/>
</dbReference>
<dbReference type="AlphaFoldDB" id="A0A2M7B8S2"/>
<sequence length="302" mass="33620">MLLIKIRRVIKVGFINFWRNGWLSLATILVMVITLFVFGSLILGRVLLNATLAQLQDKVDITVYFKTDAKEEEVIAIKDKLAKLNEVQDIIYISADKALSDFKDRHLNNALIAQSLDELAENPLGASLNIKAKDPAQYESISRFLEASAISSIDKINYRQNKVVIDRLSGILKAARTAGFGTTLVLSLIAILVAFNTIRLAIFTSKDEITVMRLVGASSRYIRGPFVVEGVMHGVFAAFITMIIFYPLLLWLGPLAEQFFGGPNLFAYYVSNFFQLFGILILVGAFLGSLSSLIATRRYLKV</sequence>
<feature type="domain" description="ABC3 transporter permease C-terminal" evidence="12">
    <location>
        <begin position="184"/>
        <end position="301"/>
    </location>
</feature>